<dbReference type="OrthoDB" id="424753at2759"/>
<sequence>DLEQREMPWKGTVKTPGFTSVQLASRLPLLIKDPAAEGGPVIMESELLPANDLHMIRLDIQPGQVRQVAYNLGSRHFRSTGLATRMAALVNPEKGVLATLVRALRDKEAEACGTVSVLYDILRDIGRPLPPTSAPTVEVDAGESGKARRLEAMVAEPKRSLGRLIDAADVLAEIAGPLAPSLTQAIDQLTLICVREVDRLAARCHADYETLLQAYLDAAK</sequence>
<organism evidence="1 2">
    <name type="scientific">Polarella glacialis</name>
    <name type="common">Dinoflagellate</name>
    <dbReference type="NCBI Taxonomy" id="89957"/>
    <lineage>
        <taxon>Eukaryota</taxon>
        <taxon>Sar</taxon>
        <taxon>Alveolata</taxon>
        <taxon>Dinophyceae</taxon>
        <taxon>Suessiales</taxon>
        <taxon>Suessiaceae</taxon>
        <taxon>Polarella</taxon>
    </lineage>
</organism>
<keyword evidence="2" id="KW-1185">Reference proteome</keyword>
<reference evidence="1" key="1">
    <citation type="submission" date="2021-02" db="EMBL/GenBank/DDBJ databases">
        <authorList>
            <person name="Dougan E. K."/>
            <person name="Rhodes N."/>
            <person name="Thang M."/>
            <person name="Chan C."/>
        </authorList>
    </citation>
    <scope>NUCLEOTIDE SEQUENCE</scope>
</reference>
<evidence type="ECO:0000313" key="1">
    <source>
        <dbReference type="EMBL" id="CAE8597097.1"/>
    </source>
</evidence>
<dbReference type="EMBL" id="CAJNNV010009177">
    <property type="protein sequence ID" value="CAE8597097.1"/>
    <property type="molecule type" value="Genomic_DNA"/>
</dbReference>
<comment type="caution">
    <text evidence="1">The sequence shown here is derived from an EMBL/GenBank/DDBJ whole genome shotgun (WGS) entry which is preliminary data.</text>
</comment>
<feature type="non-terminal residue" evidence="1">
    <location>
        <position position="220"/>
    </location>
</feature>
<name>A0A813E555_POLGL</name>
<dbReference type="AlphaFoldDB" id="A0A813E555"/>
<gene>
    <name evidence="1" type="ORF">PGLA1383_LOCUS15548</name>
</gene>
<evidence type="ECO:0000313" key="2">
    <source>
        <dbReference type="Proteomes" id="UP000654075"/>
    </source>
</evidence>
<feature type="non-terminal residue" evidence="1">
    <location>
        <position position="1"/>
    </location>
</feature>
<proteinExistence type="predicted"/>
<protein>
    <submittedName>
        <fullName evidence="1">Uncharacterized protein</fullName>
    </submittedName>
</protein>
<dbReference type="Proteomes" id="UP000654075">
    <property type="component" value="Unassembled WGS sequence"/>
</dbReference>
<accession>A0A813E555</accession>